<name>A0ABF7R1S5_LIMF3</name>
<keyword evidence="1" id="KW-0472">Membrane</keyword>
<keyword evidence="1" id="KW-1133">Transmembrane helix</keyword>
<keyword evidence="3" id="KW-1185">Reference proteome</keyword>
<dbReference type="AlphaFoldDB" id="A0ABF7R1S5"/>
<feature type="transmembrane region" description="Helical" evidence="1">
    <location>
        <begin position="12"/>
        <end position="28"/>
    </location>
</feature>
<keyword evidence="1" id="KW-0812">Transmembrane</keyword>
<evidence type="ECO:0000256" key="1">
    <source>
        <dbReference type="SAM" id="Phobius"/>
    </source>
</evidence>
<accession>A0ABF7R1S5</accession>
<proteinExistence type="predicted"/>
<evidence type="ECO:0000313" key="2">
    <source>
        <dbReference type="EMBL" id="BAG26804.1"/>
    </source>
</evidence>
<organism evidence="2 3">
    <name type="scientific">Limosilactobacillus fermentum (strain NBRC 3956 / LMG 18251)</name>
    <name type="common">Lactobacillus fermentum</name>
    <dbReference type="NCBI Taxonomy" id="334390"/>
    <lineage>
        <taxon>Bacteria</taxon>
        <taxon>Bacillati</taxon>
        <taxon>Bacillota</taxon>
        <taxon>Bacilli</taxon>
        <taxon>Lactobacillales</taxon>
        <taxon>Lactobacillaceae</taxon>
        <taxon>Limosilactobacillus</taxon>
    </lineage>
</organism>
<dbReference type="Proteomes" id="UP000001697">
    <property type="component" value="Chromosome"/>
</dbReference>
<gene>
    <name evidence="2" type="ordered locus">LAF_0468</name>
</gene>
<protein>
    <submittedName>
        <fullName evidence="2">Uncharacterized protein</fullName>
    </submittedName>
</protein>
<reference evidence="2 3" key="1">
    <citation type="journal article" date="2008" name="DNA Res.">
        <title>Comparative genome analysis of Lactobacillus reuteri and Lactobacillus fermentum reveal a genomic island for reuterin and cobalamin production.</title>
        <authorList>
            <person name="Morita H."/>
            <person name="Toh H."/>
            <person name="Fukuda S."/>
            <person name="Horikawa H."/>
            <person name="Oshima K."/>
            <person name="Suzuki T."/>
            <person name="Murakami M."/>
            <person name="Hisamatsu S."/>
            <person name="Kato Y."/>
            <person name="Takizawa T."/>
            <person name="Fukuoka H."/>
            <person name="Yoshimura T."/>
            <person name="Itoh K."/>
            <person name="O'Sullivan D.J."/>
            <person name="McKay L.L."/>
            <person name="Ohno H."/>
            <person name="Kikuchi J."/>
            <person name="Masaoka T."/>
            <person name="Hattori M."/>
        </authorList>
    </citation>
    <scope>NUCLEOTIDE SEQUENCE [LARGE SCALE GENOMIC DNA]</scope>
    <source>
        <strain evidence="3">NBRC 3956 / LMG 18251</strain>
    </source>
</reference>
<sequence length="302" mass="34339">MSEMTLNYISSYFYLSLVIITGLLYYMGEVKIMERKEKIKSIIEHPEYMMTAERRSLQKRIENKNLDSEEVKSVVTTTAKDKGKSLVSDLLNKKWFDLVCDIADTGDKLKNNLEYAKKVKLLGEYLQKTDNHEKALKSLVDLITDPYGLALYSKIINILSDSPADGDILEILSDYLKNLTQEESLQNVFSRNKTILTLIDKCSPQALILLRMYNKWTEVPSPQTVISNGGHVQGNNTRLVAQTFVEKKVIENVDVDDVQMAIYDLEKNGLAEFISETLNFAPVFAERTTKIGEMVKDAISNN</sequence>
<dbReference type="KEGG" id="lfe:LAF_0468"/>
<evidence type="ECO:0000313" key="3">
    <source>
        <dbReference type="Proteomes" id="UP000001697"/>
    </source>
</evidence>
<dbReference type="EMBL" id="AP008937">
    <property type="protein sequence ID" value="BAG26804.1"/>
    <property type="molecule type" value="Genomic_DNA"/>
</dbReference>